<proteinExistence type="predicted"/>
<dbReference type="EMBL" id="JAKKPZ010000063">
    <property type="protein sequence ID" value="KAI1704786.1"/>
    <property type="molecule type" value="Genomic_DNA"/>
</dbReference>
<dbReference type="SUPFAM" id="SSF53756">
    <property type="entry name" value="UDP-Glycosyltransferase/glycogen phosphorylase"/>
    <property type="match status" value="1"/>
</dbReference>
<keyword evidence="2" id="KW-1185">Reference proteome</keyword>
<comment type="caution">
    <text evidence="1">The sequence shown here is derived from an EMBL/GenBank/DDBJ whole genome shotgun (WGS) entry which is preliminary data.</text>
</comment>
<sequence>MSLMCATNADDVTKRKLKILIDSPAFAYSHMQFQGRLADVLVEAGHEVHILAVDIVPSLKAYNSSMKAYKIIRVPRPEKKFDQMSTMQGLQNPLLGMFPKFVGLFMDFANLFKGVCEGIPMKPNPVQLLLLFHIGSGHFFPLYTP</sequence>
<evidence type="ECO:0000313" key="2">
    <source>
        <dbReference type="Proteomes" id="UP001201812"/>
    </source>
</evidence>
<dbReference type="AlphaFoldDB" id="A0AAD4MU56"/>
<organism evidence="1 2">
    <name type="scientific">Ditylenchus destructor</name>
    <dbReference type="NCBI Taxonomy" id="166010"/>
    <lineage>
        <taxon>Eukaryota</taxon>
        <taxon>Metazoa</taxon>
        <taxon>Ecdysozoa</taxon>
        <taxon>Nematoda</taxon>
        <taxon>Chromadorea</taxon>
        <taxon>Rhabditida</taxon>
        <taxon>Tylenchina</taxon>
        <taxon>Tylenchomorpha</taxon>
        <taxon>Sphaerularioidea</taxon>
        <taxon>Anguinidae</taxon>
        <taxon>Anguininae</taxon>
        <taxon>Ditylenchus</taxon>
    </lineage>
</organism>
<accession>A0AAD4MU56</accession>
<reference evidence="1" key="1">
    <citation type="submission" date="2022-01" db="EMBL/GenBank/DDBJ databases">
        <title>Genome Sequence Resource for Two Populations of Ditylenchus destructor, the Migratory Endoparasitic Phytonematode.</title>
        <authorList>
            <person name="Zhang H."/>
            <person name="Lin R."/>
            <person name="Xie B."/>
        </authorList>
    </citation>
    <scope>NUCLEOTIDE SEQUENCE</scope>
    <source>
        <strain evidence="1">BazhouSP</strain>
    </source>
</reference>
<dbReference type="Proteomes" id="UP001201812">
    <property type="component" value="Unassembled WGS sequence"/>
</dbReference>
<evidence type="ECO:0000313" key="1">
    <source>
        <dbReference type="EMBL" id="KAI1704786.1"/>
    </source>
</evidence>
<gene>
    <name evidence="1" type="ORF">DdX_14006</name>
</gene>
<name>A0AAD4MU56_9BILA</name>
<protein>
    <submittedName>
        <fullName evidence="1">CRE-UGT-15 protein</fullName>
    </submittedName>
</protein>